<dbReference type="GO" id="GO:0042450">
    <property type="term" value="P:L-arginine biosynthetic process via ornithine"/>
    <property type="evidence" value="ECO:0007669"/>
    <property type="project" value="UniProtKB-UniRule"/>
</dbReference>
<dbReference type="EC" id="2.1.3.3" evidence="3 7"/>
<dbReference type="NCBIfam" id="TIGR00658">
    <property type="entry name" value="orni_carb_tr"/>
    <property type="match status" value="1"/>
</dbReference>
<dbReference type="PANTHER" id="PTHR45753">
    <property type="entry name" value="ORNITHINE CARBAMOYLTRANSFERASE, MITOCHONDRIAL"/>
    <property type="match status" value="1"/>
</dbReference>
<comment type="subcellular location">
    <subcellularLocation>
        <location evidence="1 7">Cytoplasm</location>
    </subcellularLocation>
</comment>
<feature type="binding site" evidence="7">
    <location>
        <begin position="151"/>
        <end position="154"/>
    </location>
    <ligand>
        <name>carbamoyl phosphate</name>
        <dbReference type="ChEBI" id="CHEBI:58228"/>
    </ligand>
</feature>
<feature type="domain" description="Aspartate/ornithine carbamoyltransferase carbamoyl-P binding" evidence="9">
    <location>
        <begin position="13"/>
        <end position="164"/>
    </location>
</feature>
<evidence type="ECO:0000256" key="5">
    <source>
        <dbReference type="ARBA" id="ARBA00022679"/>
    </source>
</evidence>
<protein>
    <recommendedName>
        <fullName evidence="3 7">Ornithine carbamoyltransferase</fullName>
        <shortName evidence="7">OTCase</shortName>
        <ecNumber evidence="3 7">2.1.3.3</ecNumber>
    </recommendedName>
</protein>
<accession>A0A075TX01</accession>
<dbReference type="GO" id="GO:0004585">
    <property type="term" value="F:ornithine carbamoyltransferase activity"/>
    <property type="evidence" value="ECO:0007669"/>
    <property type="project" value="UniProtKB-UniRule"/>
</dbReference>
<dbReference type="PATRIC" id="fig|759620.7.peg.1191"/>
<keyword evidence="5 7" id="KW-0808">Transferase</keyword>
<evidence type="ECO:0000313" key="10">
    <source>
        <dbReference type="EMBL" id="AIM63484.1"/>
    </source>
</evidence>
<dbReference type="InterPro" id="IPR006130">
    <property type="entry name" value="Asp/Orn_carbamoylTrfase"/>
</dbReference>
<keyword evidence="4 7" id="KW-0963">Cytoplasm</keyword>
<dbReference type="InterPro" id="IPR006132">
    <property type="entry name" value="Asp/Orn_carbamoyltranf_P-bd"/>
</dbReference>
<feature type="binding site" evidence="7">
    <location>
        <position position="94"/>
    </location>
    <ligand>
        <name>carbamoyl phosphate</name>
        <dbReference type="ChEBI" id="CHEBI:58228"/>
    </ligand>
</feature>
<reference evidence="11" key="2">
    <citation type="submission" date="2014-08" db="EMBL/GenBank/DDBJ databases">
        <title>Complete genome of Weissella ceti strain WS74 isolated from diseased rainbow trout in Brazil.</title>
        <authorList>
            <person name="Figueiredo H.C.P."/>
            <person name="Leal C.A.G."/>
            <person name="Pereira F.L."/>
            <person name="Soares S.C."/>
            <person name="Dorella F.A."/>
            <person name="Carvalho A.F."/>
            <person name="Azevedo V.A.C."/>
        </authorList>
    </citation>
    <scope>NUCLEOTIDE SEQUENCE [LARGE SCALE GENOMIC DNA]</scope>
    <source>
        <strain evidence="11">WS74</strain>
    </source>
</reference>
<dbReference type="Pfam" id="PF02729">
    <property type="entry name" value="OTCace_N"/>
    <property type="match status" value="1"/>
</dbReference>
<comment type="catalytic activity">
    <reaction evidence="6 7">
        <text>carbamoyl phosphate + L-ornithine = L-citrulline + phosphate + H(+)</text>
        <dbReference type="Rhea" id="RHEA:19513"/>
        <dbReference type="ChEBI" id="CHEBI:15378"/>
        <dbReference type="ChEBI" id="CHEBI:43474"/>
        <dbReference type="ChEBI" id="CHEBI:46911"/>
        <dbReference type="ChEBI" id="CHEBI:57743"/>
        <dbReference type="ChEBI" id="CHEBI:58228"/>
        <dbReference type="EC" id="2.1.3.3"/>
    </reaction>
</comment>
<evidence type="ECO:0000256" key="7">
    <source>
        <dbReference type="HAMAP-Rule" id="MF_01109"/>
    </source>
</evidence>
<dbReference type="InterPro" id="IPR006131">
    <property type="entry name" value="Asp_carbamoyltransf_Asp/Orn-bd"/>
</dbReference>
<dbReference type="GO" id="GO:0019240">
    <property type="term" value="P:citrulline biosynthetic process"/>
    <property type="evidence" value="ECO:0007669"/>
    <property type="project" value="TreeGrafter"/>
</dbReference>
<dbReference type="Gene3D" id="3.40.50.1370">
    <property type="entry name" value="Aspartate/ornithine carbamoyltransferase"/>
    <property type="match status" value="2"/>
</dbReference>
<dbReference type="PANTHER" id="PTHR45753:SF1">
    <property type="entry name" value="ORNITHINE CARBAMOYLTRANSFERASE, CATABOLIC"/>
    <property type="match status" value="1"/>
</dbReference>
<dbReference type="Proteomes" id="UP000029079">
    <property type="component" value="Chromosome"/>
</dbReference>
<feature type="domain" description="Aspartate/ornithine carbamoyltransferase Asp/Orn-binding" evidence="8">
    <location>
        <begin position="172"/>
        <end position="349"/>
    </location>
</feature>
<evidence type="ECO:0000313" key="11">
    <source>
        <dbReference type="Proteomes" id="UP000029079"/>
    </source>
</evidence>
<dbReference type="InterPro" id="IPR002292">
    <property type="entry name" value="Orn/put_carbamltrans"/>
</dbReference>
<dbReference type="InterPro" id="IPR036901">
    <property type="entry name" value="Asp/Orn_carbamoylTrfase_sf"/>
</dbReference>
<evidence type="ECO:0000256" key="4">
    <source>
        <dbReference type="ARBA" id="ARBA00022490"/>
    </source>
</evidence>
<reference evidence="10 11" key="1">
    <citation type="journal article" date="2014" name="Genome Announc.">
        <title>Complete Genome Sequences of Fish Pathogenic Weissella ceti Strains WS74 and WS105.</title>
        <authorList>
            <person name="Figueiredo H.C."/>
            <person name="Leal C.A."/>
            <person name="Dorella F.A."/>
            <person name="Carvalho A.F."/>
            <person name="Soares S.C."/>
            <person name="Pereira F.L."/>
            <person name="Azevedo V.A."/>
        </authorList>
    </citation>
    <scope>NUCLEOTIDE SEQUENCE [LARGE SCALE GENOMIC DNA]</scope>
    <source>
        <strain evidence="10 11">WS74</strain>
    </source>
</reference>
<dbReference type="Pfam" id="PF00185">
    <property type="entry name" value="OTCace"/>
    <property type="match status" value="1"/>
</dbReference>
<comment type="similarity">
    <text evidence="2 7">Belongs to the aspartate/ornithine carbamoyltransferase superfamily. OTCase family.</text>
</comment>
<proteinExistence type="inferred from homology"/>
<feature type="binding site" evidence="7">
    <location>
        <position position="184"/>
    </location>
    <ligand>
        <name>L-ornithine</name>
        <dbReference type="ChEBI" id="CHEBI:46911"/>
    </ligand>
</feature>
<dbReference type="InterPro" id="IPR024904">
    <property type="entry name" value="OTCase_ArgI"/>
</dbReference>
<keyword evidence="11" id="KW-1185">Reference proteome</keyword>
<dbReference type="OrthoDB" id="9802587at2"/>
<name>A0A075TX01_9LACO</name>
<dbReference type="STRING" id="759620.WS105_1229"/>
<dbReference type="KEGG" id="wce:WS08_1166"/>
<feature type="binding site" evidence="7">
    <location>
        <position position="339"/>
    </location>
    <ligand>
        <name>carbamoyl phosphate</name>
        <dbReference type="ChEBI" id="CHEBI:58228"/>
    </ligand>
</feature>
<dbReference type="SUPFAM" id="SSF53671">
    <property type="entry name" value="Aspartate/ornithine carbamoyltransferase"/>
    <property type="match status" value="1"/>
</dbReference>
<evidence type="ECO:0000259" key="9">
    <source>
        <dbReference type="Pfam" id="PF02729"/>
    </source>
</evidence>
<dbReference type="HAMAP" id="MF_01109">
    <property type="entry name" value="OTCase"/>
    <property type="match status" value="1"/>
</dbReference>
<feature type="binding site" evidence="7">
    <location>
        <begin position="252"/>
        <end position="253"/>
    </location>
    <ligand>
        <name>L-ornithine</name>
        <dbReference type="ChEBI" id="CHEBI:46911"/>
    </ligand>
</feature>
<dbReference type="AlphaFoldDB" id="A0A075TX01"/>
<feature type="binding site" evidence="7">
    <location>
        <begin position="67"/>
        <end position="70"/>
    </location>
    <ligand>
        <name>carbamoyl phosphate</name>
        <dbReference type="ChEBI" id="CHEBI:58228"/>
    </ligand>
</feature>
<dbReference type="GO" id="GO:0005737">
    <property type="term" value="C:cytoplasm"/>
    <property type="evidence" value="ECO:0007669"/>
    <property type="project" value="UniProtKB-SubCell"/>
</dbReference>
<evidence type="ECO:0000256" key="2">
    <source>
        <dbReference type="ARBA" id="ARBA00007805"/>
    </source>
</evidence>
<feature type="binding site" evidence="7">
    <location>
        <position position="248"/>
    </location>
    <ligand>
        <name>L-ornithine</name>
        <dbReference type="ChEBI" id="CHEBI:46911"/>
    </ligand>
</feature>
<gene>
    <name evidence="10" type="ORF">WS74_1235</name>
</gene>
<evidence type="ECO:0000256" key="3">
    <source>
        <dbReference type="ARBA" id="ARBA00013007"/>
    </source>
</evidence>
<feature type="binding site" evidence="7">
    <location>
        <begin position="290"/>
        <end position="291"/>
    </location>
    <ligand>
        <name>carbamoyl phosphate</name>
        <dbReference type="ChEBI" id="CHEBI:58228"/>
    </ligand>
</feature>
<evidence type="ECO:0000259" key="8">
    <source>
        <dbReference type="Pfam" id="PF00185"/>
    </source>
</evidence>
<organism evidence="10 11">
    <name type="scientific">Weissella ceti</name>
    <dbReference type="NCBI Taxonomy" id="759620"/>
    <lineage>
        <taxon>Bacteria</taxon>
        <taxon>Bacillati</taxon>
        <taxon>Bacillota</taxon>
        <taxon>Bacilli</taxon>
        <taxon>Lactobacillales</taxon>
        <taxon>Lactobacillaceae</taxon>
        <taxon>Weissella</taxon>
    </lineage>
</organism>
<evidence type="ECO:0000256" key="1">
    <source>
        <dbReference type="ARBA" id="ARBA00004496"/>
    </source>
</evidence>
<dbReference type="KEGG" id="wci:WS105_1229"/>
<dbReference type="KEGG" id="wct:WS74_1235"/>
<evidence type="ECO:0000256" key="6">
    <source>
        <dbReference type="ARBA" id="ARBA00048772"/>
    </source>
</evidence>
<dbReference type="RefSeq" id="WP_009765111.1">
    <property type="nucleotide sequence ID" value="NZ_CP009223.1"/>
</dbReference>
<dbReference type="PRINTS" id="PR00102">
    <property type="entry name" value="OTCASE"/>
</dbReference>
<dbReference type="GO" id="GO:0016597">
    <property type="term" value="F:amino acid binding"/>
    <property type="evidence" value="ECO:0007669"/>
    <property type="project" value="InterPro"/>
</dbReference>
<dbReference type="PRINTS" id="PR00100">
    <property type="entry name" value="AOTCASE"/>
</dbReference>
<dbReference type="EMBL" id="CP009223">
    <property type="protein sequence ID" value="AIM63484.1"/>
    <property type="molecule type" value="Genomic_DNA"/>
</dbReference>
<dbReference type="PROSITE" id="PS00097">
    <property type="entry name" value="CARBAMOYLTRANSFERASE"/>
    <property type="match status" value="1"/>
</dbReference>
<sequence length="360" mass="39628">MVELAQLQTMQGRSFLKEIDYTPAEMHALVDLSIELKAELEAQKSGGPVVTKYLHDKSIILLFAKTSTRTRLSFEIGGDELGANTVYIDPTSSQFGKKESVADSARVFAGMADGIEYRGFAQSDMELMAKYAVDTEGRHKPVWNGLTDEWHPTQMIADFMTVKENFGHLGNDLTLAFVGDGRNNVANSLLVAGSMLGVNVHIVAPADLQPTEEVQAIANKYAAETGAKPMITADLDAGVADANVIYNDVFVSMGEDNWEERLNQLMPYQVNMALLKKSKHFDNGLITMNCLPAFHDLNTTVAEDVHEKYPNLVGTDGIEITNDVFEGPQARHFQEAENRKHSIKAIMVATLGDLSLYPKQ</sequence>
<feature type="binding site" evidence="7">
    <location>
        <position position="118"/>
    </location>
    <ligand>
        <name>carbamoyl phosphate</name>
        <dbReference type="ChEBI" id="CHEBI:58228"/>
    </ligand>
</feature>